<evidence type="ECO:0000256" key="1">
    <source>
        <dbReference type="SAM" id="MobiDB-lite"/>
    </source>
</evidence>
<name>A0EW85_ANAPH</name>
<reference evidence="2" key="1">
    <citation type="journal article" date="2006" name="Infect. Immun.">
        <title>Structure of the expression site reveals global diversity in MSP2 (P44) variants in Anaplasma phagocytophilum.</title>
        <authorList>
            <person name="Barbet A.F."/>
            <person name="Lundgren A.M."/>
            <person name="Alleman A.R."/>
            <person name="Stuen S."/>
            <person name="Bjoersdorff A."/>
            <person name="Brown R.N."/>
            <person name="Drazenovich N.L."/>
            <person name="Foley J.E."/>
        </authorList>
    </citation>
    <scope>NUCLEOTIDE SEQUENCE</scope>
    <source>
        <strain evidence="2">Sh2v6</strain>
    </source>
</reference>
<sequence>LAKTSGKDIVQFANAVKISSPAIDGKVCKTKKNGTSSRFGTYGATYTSSGAYTRTLCGAEGDSTAGTQATTEQVLGDFVRGALDGDGSKNWPTSTGGTPKTNDNAEAVAKDLVEKLTSEEKTIVAGLLAKT</sequence>
<feature type="compositionally biased region" description="Polar residues" evidence="1">
    <location>
        <begin position="90"/>
        <end position="103"/>
    </location>
</feature>
<accession>A0EW85</accession>
<protein>
    <submittedName>
        <fullName evidence="2">Major surface protein 2 variable region</fullName>
    </submittedName>
</protein>
<organism evidence="2">
    <name type="scientific">Anaplasma phagocytophilum</name>
    <name type="common">Ehrlichia phagocytophila</name>
    <dbReference type="NCBI Taxonomy" id="948"/>
    <lineage>
        <taxon>Bacteria</taxon>
        <taxon>Pseudomonadati</taxon>
        <taxon>Pseudomonadota</taxon>
        <taxon>Alphaproteobacteria</taxon>
        <taxon>Rickettsiales</taxon>
        <taxon>Anaplasmataceae</taxon>
        <taxon>Anaplasma</taxon>
        <taxon>phagocytophilum group</taxon>
    </lineage>
</organism>
<feature type="region of interest" description="Disordered" evidence="1">
    <location>
        <begin position="82"/>
        <end position="103"/>
    </location>
</feature>
<evidence type="ECO:0000313" key="2">
    <source>
        <dbReference type="EMBL" id="ABF81565.1"/>
    </source>
</evidence>
<feature type="non-terminal residue" evidence="2">
    <location>
        <position position="1"/>
    </location>
</feature>
<dbReference type="EMBL" id="DQ519542">
    <property type="protein sequence ID" value="ABF81565.1"/>
    <property type="molecule type" value="Genomic_DNA"/>
</dbReference>
<dbReference type="AlphaFoldDB" id="A0EW85"/>
<proteinExistence type="predicted"/>
<feature type="non-terminal residue" evidence="2">
    <location>
        <position position="131"/>
    </location>
</feature>